<name>K1Q3Z7_MAGGI</name>
<evidence type="ECO:0000256" key="6">
    <source>
        <dbReference type="ARBA" id="ARBA00013061"/>
    </source>
</evidence>
<dbReference type="EC" id="2.7.2.3" evidence="6 16"/>
<dbReference type="GO" id="GO:0006096">
    <property type="term" value="P:glycolytic process"/>
    <property type="evidence" value="ECO:0007669"/>
    <property type="project" value="UniProtKB-UniPathway"/>
</dbReference>
<keyword evidence="13" id="KW-0324">Glycolysis</keyword>
<dbReference type="FunFam" id="3.40.50.1260:FF:000006">
    <property type="entry name" value="Phosphoglycerate kinase"/>
    <property type="match status" value="1"/>
</dbReference>
<comment type="similarity">
    <text evidence="4 16">Belongs to the phosphoglycerate kinase family.</text>
</comment>
<evidence type="ECO:0000256" key="16">
    <source>
        <dbReference type="RuleBase" id="RU000532"/>
    </source>
</evidence>
<evidence type="ECO:0000256" key="3">
    <source>
        <dbReference type="ARBA" id="ARBA00004838"/>
    </source>
</evidence>
<feature type="binding site" evidence="15">
    <location>
        <position position="328"/>
    </location>
    <ligand>
        <name>ATP</name>
        <dbReference type="ChEBI" id="CHEBI:30616"/>
    </ligand>
</feature>
<keyword evidence="10 16" id="KW-0418">Kinase</keyword>
<dbReference type="InterPro" id="IPR015911">
    <property type="entry name" value="Phosphoglycerate_kinase_CS"/>
</dbReference>
<accession>K1Q3Z7</accession>
<feature type="binding site" evidence="14">
    <location>
        <begin position="58"/>
        <end position="61"/>
    </location>
    <ligand>
        <name>substrate</name>
    </ligand>
</feature>
<dbReference type="PANTHER" id="PTHR11406">
    <property type="entry name" value="PHOSPHOGLYCERATE KINASE"/>
    <property type="match status" value="1"/>
</dbReference>
<evidence type="ECO:0000256" key="12">
    <source>
        <dbReference type="ARBA" id="ARBA00022842"/>
    </source>
</evidence>
<keyword evidence="9" id="KW-0547">Nucleotide-binding</keyword>
<proteinExistence type="inferred from homology"/>
<evidence type="ECO:0000256" key="5">
    <source>
        <dbReference type="ARBA" id="ARBA00011245"/>
    </source>
</evidence>
<evidence type="ECO:0000256" key="8">
    <source>
        <dbReference type="ARBA" id="ARBA00022679"/>
    </source>
</evidence>
<evidence type="ECO:0000256" key="14">
    <source>
        <dbReference type="PIRSR" id="PIRSR000724-1"/>
    </source>
</evidence>
<dbReference type="InParanoid" id="K1Q3Z7"/>
<protein>
    <recommendedName>
        <fullName evidence="6 16">Phosphoglycerate kinase</fullName>
        <ecNumber evidence="6 16">2.7.2.3</ecNumber>
    </recommendedName>
</protein>
<comment type="catalytic activity">
    <reaction evidence="1 16">
        <text>(2R)-3-phosphoglycerate + ATP = (2R)-3-phospho-glyceroyl phosphate + ADP</text>
        <dbReference type="Rhea" id="RHEA:14801"/>
        <dbReference type="ChEBI" id="CHEBI:30616"/>
        <dbReference type="ChEBI" id="CHEBI:57604"/>
        <dbReference type="ChEBI" id="CHEBI:58272"/>
        <dbReference type="ChEBI" id="CHEBI:456216"/>
        <dbReference type="EC" id="2.7.2.3"/>
    </reaction>
</comment>
<feature type="binding site" evidence="14">
    <location>
        <begin position="20"/>
        <end position="22"/>
    </location>
    <ligand>
        <name>substrate</name>
    </ligand>
</feature>
<dbReference type="Gene3D" id="3.40.50.1260">
    <property type="entry name" value="Phosphoglycerate kinase, N-terminal domain"/>
    <property type="match status" value="2"/>
</dbReference>
<feature type="binding site" evidence="14">
    <location>
        <position position="35"/>
    </location>
    <ligand>
        <name>(2R)-3-phosphoglycerate</name>
        <dbReference type="ChEBI" id="CHEBI:58272"/>
    </ligand>
</feature>
<evidence type="ECO:0000256" key="15">
    <source>
        <dbReference type="PIRSR" id="PIRSR000724-2"/>
    </source>
</evidence>
<dbReference type="HOGENOM" id="CLU_025427_0_2_1"/>
<evidence type="ECO:0000256" key="17">
    <source>
        <dbReference type="RuleBase" id="RU000696"/>
    </source>
</evidence>
<keyword evidence="8 16" id="KW-0808">Transferase</keyword>
<evidence type="ECO:0000256" key="10">
    <source>
        <dbReference type="ARBA" id="ARBA00022777"/>
    </source>
</evidence>
<dbReference type="GO" id="GO:0005524">
    <property type="term" value="F:ATP binding"/>
    <property type="evidence" value="ECO:0007669"/>
    <property type="project" value="UniProtKB-KW"/>
</dbReference>
<dbReference type="PANTHER" id="PTHR11406:SF23">
    <property type="entry name" value="PHOSPHOGLYCERATE KINASE 1, CHLOROPLASTIC-RELATED"/>
    <property type="match status" value="1"/>
</dbReference>
<dbReference type="GO" id="GO:0006094">
    <property type="term" value="P:gluconeogenesis"/>
    <property type="evidence" value="ECO:0007669"/>
    <property type="project" value="TreeGrafter"/>
</dbReference>
<dbReference type="PRINTS" id="PR00477">
    <property type="entry name" value="PHGLYCKINASE"/>
</dbReference>
<dbReference type="GO" id="GO:0005829">
    <property type="term" value="C:cytosol"/>
    <property type="evidence" value="ECO:0007669"/>
    <property type="project" value="TreeGrafter"/>
</dbReference>
<dbReference type="FunFam" id="3.40.50.1260:FF:000031">
    <property type="entry name" value="Phosphoglycerate kinase 1"/>
    <property type="match status" value="1"/>
</dbReference>
<evidence type="ECO:0000256" key="4">
    <source>
        <dbReference type="ARBA" id="ARBA00008982"/>
    </source>
</evidence>
<evidence type="ECO:0000256" key="13">
    <source>
        <dbReference type="ARBA" id="ARBA00023152"/>
    </source>
</evidence>
<dbReference type="AlphaFoldDB" id="K1Q3Z7"/>
<dbReference type="SUPFAM" id="SSF53748">
    <property type="entry name" value="Phosphoglycerate kinase"/>
    <property type="match status" value="1"/>
</dbReference>
<dbReference type="GO" id="GO:0043531">
    <property type="term" value="F:ADP binding"/>
    <property type="evidence" value="ECO:0007669"/>
    <property type="project" value="TreeGrafter"/>
</dbReference>
<evidence type="ECO:0000256" key="1">
    <source>
        <dbReference type="ARBA" id="ARBA00000642"/>
    </source>
</evidence>
<comment type="cofactor">
    <cofactor evidence="2">
        <name>Mg(2+)</name>
        <dbReference type="ChEBI" id="CHEBI:18420"/>
    </cofactor>
</comment>
<dbReference type="PIRSF" id="PIRSF000724">
    <property type="entry name" value="Pgk"/>
    <property type="match status" value="1"/>
</dbReference>
<evidence type="ECO:0000313" key="18">
    <source>
        <dbReference type="EMBL" id="EKC28553.1"/>
    </source>
</evidence>
<feature type="binding site" evidence="15">
    <location>
        <position position="205"/>
    </location>
    <ligand>
        <name>ATP</name>
        <dbReference type="ChEBI" id="CHEBI:30616"/>
    </ligand>
</feature>
<dbReference type="HAMAP" id="MF_00145">
    <property type="entry name" value="Phosphoglyc_kinase"/>
    <property type="match status" value="1"/>
</dbReference>
<dbReference type="InterPro" id="IPR001576">
    <property type="entry name" value="Phosphoglycerate_kinase"/>
</dbReference>
<evidence type="ECO:0000256" key="11">
    <source>
        <dbReference type="ARBA" id="ARBA00022840"/>
    </source>
</evidence>
<comment type="subunit">
    <text evidence="5 17">Monomer.</text>
</comment>
<evidence type="ECO:0000256" key="2">
    <source>
        <dbReference type="ARBA" id="ARBA00001946"/>
    </source>
</evidence>
<dbReference type="InterPro" id="IPR015824">
    <property type="entry name" value="Phosphoglycerate_kinase_N"/>
</dbReference>
<reference evidence="18" key="1">
    <citation type="journal article" date="2012" name="Nature">
        <title>The oyster genome reveals stress adaptation and complexity of shell formation.</title>
        <authorList>
            <person name="Zhang G."/>
            <person name="Fang X."/>
            <person name="Guo X."/>
            <person name="Li L."/>
            <person name="Luo R."/>
            <person name="Xu F."/>
            <person name="Yang P."/>
            <person name="Zhang L."/>
            <person name="Wang X."/>
            <person name="Qi H."/>
            <person name="Xiong Z."/>
            <person name="Que H."/>
            <person name="Xie Y."/>
            <person name="Holland P.W."/>
            <person name="Paps J."/>
            <person name="Zhu Y."/>
            <person name="Wu F."/>
            <person name="Chen Y."/>
            <person name="Wang J."/>
            <person name="Peng C."/>
            <person name="Meng J."/>
            <person name="Yang L."/>
            <person name="Liu J."/>
            <person name="Wen B."/>
            <person name="Zhang N."/>
            <person name="Huang Z."/>
            <person name="Zhu Q."/>
            <person name="Feng Y."/>
            <person name="Mount A."/>
            <person name="Hedgecock D."/>
            <person name="Xu Z."/>
            <person name="Liu Y."/>
            <person name="Domazet-Loso T."/>
            <person name="Du Y."/>
            <person name="Sun X."/>
            <person name="Zhang S."/>
            <person name="Liu B."/>
            <person name="Cheng P."/>
            <person name="Jiang X."/>
            <person name="Li J."/>
            <person name="Fan D."/>
            <person name="Wang W."/>
            <person name="Fu W."/>
            <person name="Wang T."/>
            <person name="Wang B."/>
            <person name="Zhang J."/>
            <person name="Peng Z."/>
            <person name="Li Y."/>
            <person name="Li N."/>
            <person name="Wang J."/>
            <person name="Chen M."/>
            <person name="He Y."/>
            <person name="Tan F."/>
            <person name="Song X."/>
            <person name="Zheng Q."/>
            <person name="Huang R."/>
            <person name="Yang H."/>
            <person name="Du X."/>
            <person name="Chen L."/>
            <person name="Yang M."/>
            <person name="Gaffney P.M."/>
            <person name="Wang S."/>
            <person name="Luo L."/>
            <person name="She Z."/>
            <person name="Ming Y."/>
            <person name="Huang W."/>
            <person name="Zhang S."/>
            <person name="Huang B."/>
            <person name="Zhang Y."/>
            <person name="Qu T."/>
            <person name="Ni P."/>
            <person name="Miao G."/>
            <person name="Wang J."/>
            <person name="Wang Q."/>
            <person name="Steinberg C.E."/>
            <person name="Wang H."/>
            <person name="Li N."/>
            <person name="Qian L."/>
            <person name="Zhang G."/>
            <person name="Li Y."/>
            <person name="Yang H."/>
            <person name="Liu X."/>
            <person name="Wang J."/>
            <person name="Yin Y."/>
            <person name="Wang J."/>
        </authorList>
    </citation>
    <scope>NUCLEOTIDE SEQUENCE [LARGE SCALE GENOMIC DNA]</scope>
    <source>
        <strain evidence="18">05x7-T-G4-1.051#20</strain>
    </source>
</reference>
<sequence length="402" mass="43821">MKKSVNQIKVAGKRVLVRVDFNVPLKNGNIGDNSRIVASLPTLNHLLKQGASLVLMSHLGRPGGKEDRRYTLAPVARELKSLLKGVQVELGFDAIGEEVKRQVNSAGRGSIILLENLRFHPGETSKDIEERRAFAKQLSEHGDIYVNDAFGVSHREHASVTTITEFLPSAAGLLMQNEIFYWEKVLKEPGNPFILILGGAKVSDKIPVIKNLINKVDRILIGGGMAYTFLAARGKKIGNSLLDRDLLPTCKELLDKYSSKISLPNDVKVGKMDFKTMKLQTSLANVDVDDMPDELLGLDMGEKTIKTFEKIIEQAKMIVWNGPLGVFECEQTAKGTKAIANYMANATSNQIMTIVGGGDTLAAIKETGREKDFSHLSTGGGASLEMLQGLSLPGVAALEDLR</sequence>
<keyword evidence="11 15" id="KW-0067">ATP-binding</keyword>
<dbReference type="InterPro" id="IPR036043">
    <property type="entry name" value="Phosphoglycerate_kinase_sf"/>
</dbReference>
<evidence type="ECO:0000256" key="7">
    <source>
        <dbReference type="ARBA" id="ARBA00022490"/>
    </source>
</evidence>
<dbReference type="UniPathway" id="UPA00109">
    <property type="reaction ID" value="UER00185"/>
</dbReference>
<keyword evidence="12" id="KW-0460">Magnesium</keyword>
<comment type="pathway">
    <text evidence="3 16">Carbohydrate degradation; glycolysis; pyruvate from D-glyceraldehyde 3-phosphate: step 2/5.</text>
</comment>
<feature type="binding site" evidence="15">
    <location>
        <begin position="357"/>
        <end position="360"/>
    </location>
    <ligand>
        <name>ATP</name>
        <dbReference type="ChEBI" id="CHEBI:30616"/>
    </ligand>
</feature>
<gene>
    <name evidence="18" type="ORF">CGI_10002199</name>
</gene>
<feature type="binding site" evidence="14">
    <location>
        <position position="155"/>
    </location>
    <ligand>
        <name>(2R)-3-phosphoglycerate</name>
        <dbReference type="ChEBI" id="CHEBI:58272"/>
    </ligand>
</feature>
<dbReference type="GO" id="GO:0004618">
    <property type="term" value="F:phosphoglycerate kinase activity"/>
    <property type="evidence" value="ECO:0007669"/>
    <property type="project" value="UniProtKB-EC"/>
</dbReference>
<organism evidence="18">
    <name type="scientific">Magallana gigas</name>
    <name type="common">Pacific oyster</name>
    <name type="synonym">Crassostrea gigas</name>
    <dbReference type="NCBI Taxonomy" id="29159"/>
    <lineage>
        <taxon>Eukaryota</taxon>
        <taxon>Metazoa</taxon>
        <taxon>Spiralia</taxon>
        <taxon>Lophotrochozoa</taxon>
        <taxon>Mollusca</taxon>
        <taxon>Bivalvia</taxon>
        <taxon>Autobranchia</taxon>
        <taxon>Pteriomorphia</taxon>
        <taxon>Ostreida</taxon>
        <taxon>Ostreoidea</taxon>
        <taxon>Ostreidae</taxon>
        <taxon>Magallana</taxon>
    </lineage>
</organism>
<evidence type="ECO:0000256" key="9">
    <source>
        <dbReference type="ARBA" id="ARBA00022741"/>
    </source>
</evidence>
<dbReference type="Pfam" id="PF00162">
    <property type="entry name" value="PGK"/>
    <property type="match status" value="1"/>
</dbReference>
<feature type="binding site" evidence="14">
    <location>
        <position position="118"/>
    </location>
    <ligand>
        <name>(2R)-3-phosphoglycerate</name>
        <dbReference type="ChEBI" id="CHEBI:58272"/>
    </ligand>
</feature>
<dbReference type="EMBL" id="JH818391">
    <property type="protein sequence ID" value="EKC28553.1"/>
    <property type="molecule type" value="Genomic_DNA"/>
</dbReference>
<dbReference type="PROSITE" id="PS00111">
    <property type="entry name" value="PGLYCERATE_KINASE"/>
    <property type="match status" value="1"/>
</dbReference>
<keyword evidence="7" id="KW-0963">Cytoplasm</keyword>